<accession>A0A8J2EKS8</accession>
<dbReference type="Pfam" id="PF16061">
    <property type="entry name" value="DUF4803"/>
    <property type="match status" value="1"/>
</dbReference>
<evidence type="ECO:0000313" key="3">
    <source>
        <dbReference type="EMBL" id="CAG5076368.1"/>
    </source>
</evidence>
<evidence type="ECO:0000256" key="2">
    <source>
        <dbReference type="SAM" id="SignalP"/>
    </source>
</evidence>
<feature type="compositionally biased region" description="Basic and acidic residues" evidence="1">
    <location>
        <begin position="513"/>
        <end position="544"/>
    </location>
</feature>
<name>A0A8J2EKS8_COTCN</name>
<proteinExistence type="predicted"/>
<evidence type="ECO:0000313" key="4">
    <source>
        <dbReference type="Proteomes" id="UP000786811"/>
    </source>
</evidence>
<evidence type="ECO:0000256" key="1">
    <source>
        <dbReference type="SAM" id="MobiDB-lite"/>
    </source>
</evidence>
<protein>
    <submittedName>
        <fullName evidence="3">Uncharacterized protein</fullName>
    </submittedName>
</protein>
<dbReference type="EMBL" id="CAJNRD030001117">
    <property type="protein sequence ID" value="CAG5076368.1"/>
    <property type="molecule type" value="Genomic_DNA"/>
</dbReference>
<dbReference type="PANTHER" id="PTHR47890:SF1">
    <property type="entry name" value="LD24308P"/>
    <property type="match status" value="1"/>
</dbReference>
<keyword evidence="2" id="KW-0732">Signal</keyword>
<keyword evidence="4" id="KW-1185">Reference proteome</keyword>
<dbReference type="PANTHER" id="PTHR47890">
    <property type="entry name" value="LD24308P"/>
    <property type="match status" value="1"/>
</dbReference>
<reference evidence="3" key="1">
    <citation type="submission" date="2021-04" db="EMBL/GenBank/DDBJ databases">
        <authorList>
            <person name="Chebbi M.A.C M."/>
        </authorList>
    </citation>
    <scope>NUCLEOTIDE SEQUENCE</scope>
</reference>
<comment type="caution">
    <text evidence="3">The sequence shown here is derived from an EMBL/GenBank/DDBJ whole genome shotgun (WGS) entry which is preliminary data.</text>
</comment>
<organism evidence="3 4">
    <name type="scientific">Cotesia congregata</name>
    <name type="common">Parasitoid wasp</name>
    <name type="synonym">Apanteles congregatus</name>
    <dbReference type="NCBI Taxonomy" id="51543"/>
    <lineage>
        <taxon>Eukaryota</taxon>
        <taxon>Metazoa</taxon>
        <taxon>Ecdysozoa</taxon>
        <taxon>Arthropoda</taxon>
        <taxon>Hexapoda</taxon>
        <taxon>Insecta</taxon>
        <taxon>Pterygota</taxon>
        <taxon>Neoptera</taxon>
        <taxon>Endopterygota</taxon>
        <taxon>Hymenoptera</taxon>
        <taxon>Apocrita</taxon>
        <taxon>Ichneumonoidea</taxon>
        <taxon>Braconidae</taxon>
        <taxon>Microgastrinae</taxon>
        <taxon>Cotesia</taxon>
    </lineage>
</organism>
<dbReference type="InterPro" id="IPR032062">
    <property type="entry name" value="DUF4803"/>
</dbReference>
<feature type="signal peptide" evidence="2">
    <location>
        <begin position="1"/>
        <end position="20"/>
    </location>
</feature>
<gene>
    <name evidence="3" type="ORF">HICCMSTLAB_LOCUS2166</name>
</gene>
<feature type="region of interest" description="Disordered" evidence="1">
    <location>
        <begin position="512"/>
        <end position="544"/>
    </location>
</feature>
<dbReference type="Proteomes" id="UP000786811">
    <property type="component" value="Unassembled WGS sequence"/>
</dbReference>
<dbReference type="AlphaFoldDB" id="A0A8J2EKS8"/>
<feature type="chain" id="PRO_5035240255" evidence="2">
    <location>
        <begin position="21"/>
        <end position="644"/>
    </location>
</feature>
<dbReference type="OrthoDB" id="6366357at2759"/>
<sequence length="644" mass="73921">MKKLLTICSIWIIFTGEVNLLSIPIVSDIQDIIGLVTDISDIATGRHDLTAGNLFKKKVDPTLVAVNQLSDQLSELTETINLKMDNIMTAVVQDVPRALQLTNLIRKLIEITSRIDELYVDYLFYVKKSESLNEYTIDEFGRVVTSHKFGDIPDLLSQLYHLFIPGPLDQKDQSILDVMISSFKAIKEEDRCNQLKSPQQHIYDIYETIIVTEIKGYSMSAWAYGMLAIYHNSSFTIEIDRATYLTMQRCSKYVSAVYNALELITRDLYLCDPPEHIKGETHVQINSITRIITHEDMMFSSCDDDCSSIHQSYYRGPHDYKQDLLKTYWNPNQPCLGLMYKCGEERSIDFCELPPGSDKRYSWMSAIGSPTYGYRDSCSDGTKRSIDMMIHVQIEEGKLLRACQIDQSTVRLKELENFKYLEEGDEGKFVKITGDDEEELKHGIDYQFIRFKQRDVNIDNVNSQEPGYVVTGLKMSQDPENDKAIQLDVHITPFDFTTGLLVPTDDQPSKWITHKDMPGHDRPFTERKEQDVTEYDRGDAYTDNRPNSEDFTDIWFVISSKDTDASQSTVPFMDRRLVAASPRVPIDGVSLFHRGRAQSGGFLAFNLQTIGFQYFINPKINPEVAEKYQKHYKDIEELTLSEVE</sequence>